<sequence>MPIVFLVLISFLSHLPILTAQTHLPILTAQIPIFHYNSCFPEEGKYTNSSTYQTNLNIVLSDLTSNAEIDYGFYNMSWGQNPDRVSAIGLCRGDTEPNSCRTCLKNASVLAQDACPNQMEAMGGYDECFVRYSNRSILGVLDKPDFWLYSWTGGNKPADPVKYNQEAKELLEDLRVKAAAGDSLRKYAAANKSGLQSQTIYGTVQCTPDLSHQNCSECLSRAIANISNPCCSDKGIILNQETSL</sequence>
<evidence type="ECO:0000256" key="3">
    <source>
        <dbReference type="SAM" id="SignalP"/>
    </source>
</evidence>
<protein>
    <recommendedName>
        <fullName evidence="4">Gnk2-homologous domain-containing protein</fullName>
    </recommendedName>
</protein>
<evidence type="ECO:0000259" key="4">
    <source>
        <dbReference type="PROSITE" id="PS51473"/>
    </source>
</evidence>
<dbReference type="InterPro" id="IPR002902">
    <property type="entry name" value="GNK2"/>
</dbReference>
<feature type="domain" description="Gnk2-homologous" evidence="4">
    <location>
        <begin position="34"/>
        <end position="137"/>
    </location>
</feature>
<dbReference type="Proteomes" id="UP001293593">
    <property type="component" value="Unassembled WGS sequence"/>
</dbReference>
<keyword evidence="2" id="KW-0677">Repeat</keyword>
<dbReference type="CDD" id="cd23509">
    <property type="entry name" value="Gnk2-like"/>
    <property type="match status" value="2"/>
</dbReference>
<evidence type="ECO:0000256" key="1">
    <source>
        <dbReference type="ARBA" id="ARBA00022729"/>
    </source>
</evidence>
<gene>
    <name evidence="5" type="ORF">QN277_001262</name>
</gene>
<name>A0AAE1N8C4_9FABA</name>
<keyword evidence="6" id="KW-1185">Reference proteome</keyword>
<proteinExistence type="predicted"/>
<dbReference type="FunFam" id="3.30.430.20:FF:000003">
    <property type="entry name" value="Cysteine-rich RLK (RECEPTOR-like protein kinase) 10"/>
    <property type="match status" value="1"/>
</dbReference>
<accession>A0AAE1N8C4</accession>
<evidence type="ECO:0000313" key="6">
    <source>
        <dbReference type="Proteomes" id="UP001293593"/>
    </source>
</evidence>
<dbReference type="PROSITE" id="PS51473">
    <property type="entry name" value="GNK2"/>
    <property type="match status" value="2"/>
</dbReference>
<feature type="chain" id="PRO_5042297743" description="Gnk2-homologous domain-containing protein" evidence="3">
    <location>
        <begin position="21"/>
        <end position="244"/>
    </location>
</feature>
<dbReference type="Gene3D" id="3.30.430.20">
    <property type="entry name" value="Gnk2 domain, C-X8-C-X2-C motif"/>
    <property type="match status" value="2"/>
</dbReference>
<dbReference type="PANTHER" id="PTHR32099:SF51">
    <property type="entry name" value="CYSTEINE-RICH RECEPTOR-LIKE PROTEIN KINASE 25 ISOFORM X1"/>
    <property type="match status" value="1"/>
</dbReference>
<feature type="domain" description="Gnk2-homologous" evidence="4">
    <location>
        <begin position="144"/>
        <end position="244"/>
    </location>
</feature>
<comment type="caution">
    <text evidence="5">The sequence shown here is derived from an EMBL/GenBank/DDBJ whole genome shotgun (WGS) entry which is preliminary data.</text>
</comment>
<dbReference type="AlphaFoldDB" id="A0AAE1N8C4"/>
<organism evidence="5 6">
    <name type="scientific">Acacia crassicarpa</name>
    <name type="common">northern wattle</name>
    <dbReference type="NCBI Taxonomy" id="499986"/>
    <lineage>
        <taxon>Eukaryota</taxon>
        <taxon>Viridiplantae</taxon>
        <taxon>Streptophyta</taxon>
        <taxon>Embryophyta</taxon>
        <taxon>Tracheophyta</taxon>
        <taxon>Spermatophyta</taxon>
        <taxon>Magnoliopsida</taxon>
        <taxon>eudicotyledons</taxon>
        <taxon>Gunneridae</taxon>
        <taxon>Pentapetalae</taxon>
        <taxon>rosids</taxon>
        <taxon>fabids</taxon>
        <taxon>Fabales</taxon>
        <taxon>Fabaceae</taxon>
        <taxon>Caesalpinioideae</taxon>
        <taxon>mimosoid clade</taxon>
        <taxon>Acacieae</taxon>
        <taxon>Acacia</taxon>
    </lineage>
</organism>
<dbReference type="InterPro" id="IPR038408">
    <property type="entry name" value="GNK2_sf"/>
</dbReference>
<dbReference type="EMBL" id="JAWXYG010000001">
    <property type="protein sequence ID" value="KAK4284429.1"/>
    <property type="molecule type" value="Genomic_DNA"/>
</dbReference>
<keyword evidence="1 3" id="KW-0732">Signal</keyword>
<dbReference type="PANTHER" id="PTHR32099">
    <property type="entry name" value="CYSTEINE-RICH REPEAT SECRETORY PROTEIN"/>
    <property type="match status" value="1"/>
</dbReference>
<reference evidence="5" key="1">
    <citation type="submission" date="2023-10" db="EMBL/GenBank/DDBJ databases">
        <title>Chromosome-level genome of the transformable northern wattle, Acacia crassicarpa.</title>
        <authorList>
            <person name="Massaro I."/>
            <person name="Sinha N.R."/>
            <person name="Poethig S."/>
            <person name="Leichty A.R."/>
        </authorList>
    </citation>
    <scope>NUCLEOTIDE SEQUENCE</scope>
    <source>
        <strain evidence="5">Acra3RX</strain>
        <tissue evidence="5">Leaf</tissue>
    </source>
</reference>
<evidence type="ECO:0000313" key="5">
    <source>
        <dbReference type="EMBL" id="KAK4284429.1"/>
    </source>
</evidence>
<dbReference type="Pfam" id="PF01657">
    <property type="entry name" value="Stress-antifung"/>
    <property type="match status" value="2"/>
</dbReference>
<feature type="signal peptide" evidence="3">
    <location>
        <begin position="1"/>
        <end position="20"/>
    </location>
</feature>
<evidence type="ECO:0000256" key="2">
    <source>
        <dbReference type="ARBA" id="ARBA00022737"/>
    </source>
</evidence>